<keyword evidence="1" id="KW-0479">Metal-binding</keyword>
<evidence type="ECO:0000313" key="5">
    <source>
        <dbReference type="EMBL" id="CAK0896682.1"/>
    </source>
</evidence>
<accession>A0ABN9XCG5</accession>
<keyword evidence="2" id="KW-0863">Zinc-finger</keyword>
<comment type="caution">
    <text evidence="5">The sequence shown here is derived from an EMBL/GenBank/DDBJ whole genome shotgun (WGS) entry which is preliminary data.</text>
</comment>
<keyword evidence="6" id="KW-1185">Reference proteome</keyword>
<dbReference type="Pfam" id="PF12770">
    <property type="entry name" value="CHAT"/>
    <property type="match status" value="1"/>
</dbReference>
<dbReference type="InterPro" id="IPR043145">
    <property type="entry name" value="Znf_ZZ_sf"/>
</dbReference>
<organism evidence="5 6">
    <name type="scientific">Prorocentrum cordatum</name>
    <dbReference type="NCBI Taxonomy" id="2364126"/>
    <lineage>
        <taxon>Eukaryota</taxon>
        <taxon>Sar</taxon>
        <taxon>Alveolata</taxon>
        <taxon>Dinophyceae</taxon>
        <taxon>Prorocentrales</taxon>
        <taxon>Prorocentraceae</taxon>
        <taxon>Prorocentrum</taxon>
    </lineage>
</organism>
<name>A0ABN9XCG5_9DINO</name>
<dbReference type="Gene3D" id="3.30.60.90">
    <property type="match status" value="1"/>
</dbReference>
<dbReference type="EMBL" id="CAUYUJ010020226">
    <property type="protein sequence ID" value="CAK0896682.1"/>
    <property type="molecule type" value="Genomic_DNA"/>
</dbReference>
<proteinExistence type="predicted"/>
<dbReference type="InterPro" id="IPR024983">
    <property type="entry name" value="CHAT_dom"/>
</dbReference>
<protein>
    <recommendedName>
        <fullName evidence="4">CHAT domain-containing protein</fullName>
    </recommendedName>
</protein>
<evidence type="ECO:0000256" key="3">
    <source>
        <dbReference type="ARBA" id="ARBA00022833"/>
    </source>
</evidence>
<sequence length="693" mass="75281">MEGVPDARSSSLPPPLRHSTRLPALPGALVEVELFCQRMAAVDKRVIGPLTGWQLTSDTVDVLRKQTSPTHPAAIMLFSAHFEEARHRGEFCGFALAGGSSFRVNEWGRTMPFADMYFLGGCSSGTPMHDGDHSVRALLPLGPRYVVTAMWPVSDSGALVLSNTFFEQLQAASARNPPAALTATQSELVRCSADEMSEMAKAALQLLSTDIRALPGVRRGLVDAEKAVNSDAYRGDAEDAELCLPFLGCAPQQLRAGPYWWAPFRMFTNPLQLRIAKSCASSSREDYLLVPSIVASSVCYAHAMAAVGQDPVCMCPGRVAGFVVVTGPDLLHRGGKLNDGNVPRTHMFWMFSSGGKCTAAYGSDVLDGVLGVCEISEDLYCFRHAQSLTFCRRDPHGITPFHLSGKLRGSGLCGWPAPRLECPAGHALSQASTTASGVVCDFCGYDYGAMFGCRTCNFDLCESCATDKTARVAAVCYYPEGHALFIACVHGKPAKGQRLLRNYAWQSWMQVYTLGGTGRQLRKPLSWHRSSKFEALCQAFPRGWCDVQQLQCIQMLRGLHIACSTEDFCPPSRLGGMLILNARDGGIVMRVSCPRMEGFTFNERVGTVIGCDNKVIIADAAGELSVWSSLDHSVGSLTMVPGNCDLLVGITQSEPGVRRWSVQNLLDTPHWRGNRQSIEHVVPGFEVELFGGY</sequence>
<evidence type="ECO:0000256" key="1">
    <source>
        <dbReference type="ARBA" id="ARBA00022723"/>
    </source>
</evidence>
<evidence type="ECO:0000256" key="2">
    <source>
        <dbReference type="ARBA" id="ARBA00022771"/>
    </source>
</evidence>
<dbReference type="SUPFAM" id="SSF57850">
    <property type="entry name" value="RING/U-box"/>
    <property type="match status" value="1"/>
</dbReference>
<evidence type="ECO:0000259" key="4">
    <source>
        <dbReference type="Pfam" id="PF12770"/>
    </source>
</evidence>
<dbReference type="Proteomes" id="UP001189429">
    <property type="component" value="Unassembled WGS sequence"/>
</dbReference>
<reference evidence="5" key="1">
    <citation type="submission" date="2023-10" db="EMBL/GenBank/DDBJ databases">
        <authorList>
            <person name="Chen Y."/>
            <person name="Shah S."/>
            <person name="Dougan E. K."/>
            <person name="Thang M."/>
            <person name="Chan C."/>
        </authorList>
    </citation>
    <scope>NUCLEOTIDE SEQUENCE [LARGE SCALE GENOMIC DNA]</scope>
</reference>
<evidence type="ECO:0000313" key="6">
    <source>
        <dbReference type="Proteomes" id="UP001189429"/>
    </source>
</evidence>
<feature type="domain" description="CHAT" evidence="4">
    <location>
        <begin position="23"/>
        <end position="266"/>
    </location>
</feature>
<keyword evidence="3" id="KW-0862">Zinc</keyword>
<gene>
    <name evidence="5" type="ORF">PCOR1329_LOCUS75081</name>
</gene>